<evidence type="ECO:0000256" key="1">
    <source>
        <dbReference type="ARBA" id="ARBA00022723"/>
    </source>
</evidence>
<dbReference type="InterPro" id="IPR011234">
    <property type="entry name" value="Fumarylacetoacetase-like_C"/>
</dbReference>
<dbReference type="InterPro" id="IPR036663">
    <property type="entry name" value="Fumarylacetoacetase_C_sf"/>
</dbReference>
<organism evidence="3">
    <name type="scientific">marine metagenome</name>
    <dbReference type="NCBI Taxonomy" id="408172"/>
    <lineage>
        <taxon>unclassified sequences</taxon>
        <taxon>metagenomes</taxon>
        <taxon>ecological metagenomes</taxon>
    </lineage>
</organism>
<dbReference type="Gene3D" id="3.90.850.10">
    <property type="entry name" value="Fumarylacetoacetase-like, C-terminal domain"/>
    <property type="match status" value="1"/>
</dbReference>
<evidence type="ECO:0000313" key="3">
    <source>
        <dbReference type="EMBL" id="SVA31771.1"/>
    </source>
</evidence>
<dbReference type="SUPFAM" id="SSF56529">
    <property type="entry name" value="FAH"/>
    <property type="match status" value="1"/>
</dbReference>
<gene>
    <name evidence="3" type="ORF">METZ01_LOCUS84625</name>
</gene>
<dbReference type="PANTHER" id="PTHR11820">
    <property type="entry name" value="ACYLPYRUVASE"/>
    <property type="match status" value="1"/>
</dbReference>
<dbReference type="GO" id="GO:0046872">
    <property type="term" value="F:metal ion binding"/>
    <property type="evidence" value="ECO:0007669"/>
    <property type="project" value="UniProtKB-KW"/>
</dbReference>
<dbReference type="Pfam" id="PF01557">
    <property type="entry name" value="FAA_hydrolase"/>
    <property type="match status" value="1"/>
</dbReference>
<keyword evidence="1" id="KW-0479">Metal-binding</keyword>
<dbReference type="EMBL" id="UINC01007163">
    <property type="protein sequence ID" value="SVA31771.1"/>
    <property type="molecule type" value="Genomic_DNA"/>
</dbReference>
<sequence>MNFVAPQPVLAPIQNTEAQYPVNRLFFVGRNYEDHAKEMGSETNKESPFFFTKSLSAYVASGTTIPYPPGTKNFHHEMELVVVVGKPVFEVETEAAQESIFGYACGLDLTRRDLQKDAKSKGLPWDMAKDVEKSAVLSEIALVETIGHPESGLIELTVNGDIRQSGNLSEMVNSPAELIAYLSNFYHLGIGDLIYTGTPSGVGPILPGDHIEGHIEGVGTISLGISK</sequence>
<dbReference type="AlphaFoldDB" id="A0A381UVJ1"/>
<protein>
    <recommendedName>
        <fullName evidence="2">Fumarylacetoacetase-like C-terminal domain-containing protein</fullName>
    </recommendedName>
</protein>
<accession>A0A381UVJ1</accession>
<name>A0A381UVJ1_9ZZZZ</name>
<proteinExistence type="predicted"/>
<reference evidence="3" key="1">
    <citation type="submission" date="2018-05" db="EMBL/GenBank/DDBJ databases">
        <authorList>
            <person name="Lanie J.A."/>
            <person name="Ng W.-L."/>
            <person name="Kazmierczak K.M."/>
            <person name="Andrzejewski T.M."/>
            <person name="Davidsen T.M."/>
            <person name="Wayne K.J."/>
            <person name="Tettelin H."/>
            <person name="Glass J.I."/>
            <person name="Rusch D."/>
            <person name="Podicherti R."/>
            <person name="Tsui H.-C.T."/>
            <person name="Winkler M.E."/>
        </authorList>
    </citation>
    <scope>NUCLEOTIDE SEQUENCE</scope>
</reference>
<dbReference type="GO" id="GO:0018773">
    <property type="term" value="F:acetylpyruvate hydrolase activity"/>
    <property type="evidence" value="ECO:0007669"/>
    <property type="project" value="TreeGrafter"/>
</dbReference>
<evidence type="ECO:0000259" key="2">
    <source>
        <dbReference type="Pfam" id="PF01557"/>
    </source>
</evidence>
<dbReference type="PANTHER" id="PTHR11820:SF90">
    <property type="entry name" value="FLUTATHIONE S-TRANSFERASE"/>
    <property type="match status" value="1"/>
</dbReference>
<feature type="domain" description="Fumarylacetoacetase-like C-terminal" evidence="2">
    <location>
        <begin position="26"/>
        <end position="221"/>
    </location>
</feature>